<dbReference type="InterPro" id="IPR036291">
    <property type="entry name" value="NAD(P)-bd_dom_sf"/>
</dbReference>
<dbReference type="Pfam" id="PF00106">
    <property type="entry name" value="adh_short"/>
    <property type="match status" value="1"/>
</dbReference>
<evidence type="ECO:0000313" key="3">
    <source>
        <dbReference type="Proteomes" id="UP000469558"/>
    </source>
</evidence>
<evidence type="ECO:0000256" key="1">
    <source>
        <dbReference type="ARBA" id="ARBA00023002"/>
    </source>
</evidence>
<dbReference type="AlphaFoldDB" id="A0A8T9BR97"/>
<dbReference type="Gene3D" id="3.40.50.720">
    <property type="entry name" value="NAD(P)-binding Rossmann-like Domain"/>
    <property type="match status" value="1"/>
</dbReference>
<dbReference type="GO" id="GO:0016491">
    <property type="term" value="F:oxidoreductase activity"/>
    <property type="evidence" value="ECO:0007669"/>
    <property type="project" value="UniProtKB-KW"/>
</dbReference>
<comment type="caution">
    <text evidence="2">The sequence shown here is derived from an EMBL/GenBank/DDBJ whole genome shotgun (WGS) entry which is preliminary data.</text>
</comment>
<evidence type="ECO:0000313" key="2">
    <source>
        <dbReference type="EMBL" id="TVY55484.1"/>
    </source>
</evidence>
<dbReference type="InterPro" id="IPR002347">
    <property type="entry name" value="SDR_fam"/>
</dbReference>
<keyword evidence="1" id="KW-0560">Oxidoreductase</keyword>
<protein>
    <submittedName>
        <fullName evidence="2">Oxidoreductase andH</fullName>
    </submittedName>
</protein>
<dbReference type="OrthoDB" id="2898509at2759"/>
<organism evidence="2 3">
    <name type="scientific">Lachnellula suecica</name>
    <dbReference type="NCBI Taxonomy" id="602035"/>
    <lineage>
        <taxon>Eukaryota</taxon>
        <taxon>Fungi</taxon>
        <taxon>Dikarya</taxon>
        <taxon>Ascomycota</taxon>
        <taxon>Pezizomycotina</taxon>
        <taxon>Leotiomycetes</taxon>
        <taxon>Helotiales</taxon>
        <taxon>Lachnaceae</taxon>
        <taxon>Lachnellula</taxon>
    </lineage>
</organism>
<proteinExistence type="predicted"/>
<keyword evidence="3" id="KW-1185">Reference proteome</keyword>
<dbReference type="InterPro" id="IPR052228">
    <property type="entry name" value="Sec_Metab_Biosynth_Oxidored"/>
</dbReference>
<sequence>MVALDLVHASNARLRELGPGLVALFVGGTSGIGEFTLKAFVKHTISPKVYIIGRSAPAAERIIAECDAINKDGKVEFLKADVTELKEVDRVCREIEKKEKRINLLVQTQGNLTLDGRNESLEGIDRKFTLNYYSRIRFITNLRPLLSNAASSPPHFSRTLSILGAGGEGALNLSDLDLKSSFSGRRCANHTITMNSLMTDQFATREPGIAFVHSYPSVVKTAIARNLPWWARAVVRVLMPVFSLFTVGAEETGERQLFVATS</sequence>
<dbReference type="SUPFAM" id="SSF51735">
    <property type="entry name" value="NAD(P)-binding Rossmann-fold domains"/>
    <property type="match status" value="1"/>
</dbReference>
<accession>A0A8T9BR97</accession>
<reference evidence="2 3" key="1">
    <citation type="submission" date="2018-05" db="EMBL/GenBank/DDBJ databases">
        <title>Genome sequencing and assembly of the regulated plant pathogen Lachnellula willkommii and related sister species for the development of diagnostic species identification markers.</title>
        <authorList>
            <person name="Giroux E."/>
            <person name="Bilodeau G."/>
        </authorList>
    </citation>
    <scope>NUCLEOTIDE SEQUENCE [LARGE SCALE GENOMIC DNA]</scope>
    <source>
        <strain evidence="2 3">CBS 268.59</strain>
    </source>
</reference>
<dbReference type="Proteomes" id="UP000469558">
    <property type="component" value="Unassembled WGS sequence"/>
</dbReference>
<gene>
    <name evidence="2" type="primary">andH_4</name>
    <name evidence="2" type="ORF">LSUE1_G008945</name>
</gene>
<feature type="non-terminal residue" evidence="2">
    <location>
        <position position="262"/>
    </location>
</feature>
<name>A0A8T9BR97_9HELO</name>
<dbReference type="PANTHER" id="PTHR47534">
    <property type="entry name" value="YALI0E05731P"/>
    <property type="match status" value="1"/>
</dbReference>
<dbReference type="PANTHER" id="PTHR47534:SF3">
    <property type="entry name" value="ALCOHOL DEHYDROGENASE-LIKE C-TERMINAL DOMAIN-CONTAINING PROTEIN"/>
    <property type="match status" value="1"/>
</dbReference>
<dbReference type="EMBL" id="QGMK01002878">
    <property type="protein sequence ID" value="TVY55484.1"/>
    <property type="molecule type" value="Genomic_DNA"/>
</dbReference>